<dbReference type="AlphaFoldDB" id="A0AAV2PTA8"/>
<dbReference type="Proteomes" id="UP001497623">
    <property type="component" value="Unassembled WGS sequence"/>
</dbReference>
<reference evidence="1 2" key="1">
    <citation type="submission" date="2024-05" db="EMBL/GenBank/DDBJ databases">
        <authorList>
            <person name="Wallberg A."/>
        </authorList>
    </citation>
    <scope>NUCLEOTIDE SEQUENCE [LARGE SCALE GENOMIC DNA]</scope>
</reference>
<evidence type="ECO:0000313" key="2">
    <source>
        <dbReference type="Proteomes" id="UP001497623"/>
    </source>
</evidence>
<organism evidence="1 2">
    <name type="scientific">Meganyctiphanes norvegica</name>
    <name type="common">Northern krill</name>
    <name type="synonym">Thysanopoda norvegica</name>
    <dbReference type="NCBI Taxonomy" id="48144"/>
    <lineage>
        <taxon>Eukaryota</taxon>
        <taxon>Metazoa</taxon>
        <taxon>Ecdysozoa</taxon>
        <taxon>Arthropoda</taxon>
        <taxon>Crustacea</taxon>
        <taxon>Multicrustacea</taxon>
        <taxon>Malacostraca</taxon>
        <taxon>Eumalacostraca</taxon>
        <taxon>Eucarida</taxon>
        <taxon>Euphausiacea</taxon>
        <taxon>Euphausiidae</taxon>
        <taxon>Meganyctiphanes</taxon>
    </lineage>
</organism>
<name>A0AAV2PTA8_MEGNR</name>
<feature type="non-terminal residue" evidence="1">
    <location>
        <position position="1"/>
    </location>
</feature>
<dbReference type="EMBL" id="CAXKWB010001629">
    <property type="protein sequence ID" value="CAL4064991.1"/>
    <property type="molecule type" value="Genomic_DNA"/>
</dbReference>
<sequence length="100" mass="11018">ATETSVASQAPWVMSLLGTWRTYRKSRQRVCRAIGTALNVLHCEIKFHEGSRPPVKASCGTPAQIILGTKYLDQCTAISVQLELLTPQILSEMLDGPIYT</sequence>
<gene>
    <name evidence="1" type="ORF">MNOR_LOCUS4449</name>
</gene>
<comment type="caution">
    <text evidence="1">The sequence shown here is derived from an EMBL/GenBank/DDBJ whole genome shotgun (WGS) entry which is preliminary data.</text>
</comment>
<proteinExistence type="predicted"/>
<protein>
    <submittedName>
        <fullName evidence="1">Uncharacterized protein</fullName>
    </submittedName>
</protein>
<accession>A0AAV2PTA8</accession>
<evidence type="ECO:0000313" key="1">
    <source>
        <dbReference type="EMBL" id="CAL4064991.1"/>
    </source>
</evidence>
<keyword evidence="2" id="KW-1185">Reference proteome</keyword>